<feature type="domain" description="AbiTii" evidence="1">
    <location>
        <begin position="5"/>
        <end position="189"/>
    </location>
</feature>
<sequence length="313" mass="32762">MAVGIVEQLVEEATRADASVAGMLRKLKVIAARTKAGALGEWVDHELSGYPVGTAVPPYRGPFDLQVLGSLSGPFGTGFENAPIPSIPFPEKYHDSLFRHTFREPVAELEGLAANGGNLRIAWPADAIAMAQHLSSKGSVRINPTLVLNAAYKAVSPSMLAGILDAIRSRILDLALTFEVVAPSVGEEGDKVVSSGQVTNIFHTQMFGTSSNVAIGSTNVHQTADVSVRGDESTLLKSMRAAGATDTELAELSTALRVDRDENGGVTPAEPGPEVSRWWSRWSLKAASAAGQIGTGLASGVAAQAINAYFGLA</sequence>
<reference evidence="2" key="2">
    <citation type="submission" date="2020-09" db="EMBL/GenBank/DDBJ databases">
        <authorList>
            <person name="Sun Q."/>
            <person name="Ohkuma M."/>
        </authorList>
    </citation>
    <scope>NUCLEOTIDE SEQUENCE</scope>
    <source>
        <strain evidence="2">JCM 19831</strain>
    </source>
</reference>
<name>A0A917X107_9ACTN</name>
<dbReference type="Proteomes" id="UP000642070">
    <property type="component" value="Unassembled WGS sequence"/>
</dbReference>
<comment type="caution">
    <text evidence="2">The sequence shown here is derived from an EMBL/GenBank/DDBJ whole genome shotgun (WGS) entry which is preliminary data.</text>
</comment>
<evidence type="ECO:0000313" key="2">
    <source>
        <dbReference type="EMBL" id="GGM50481.1"/>
    </source>
</evidence>
<proteinExistence type="predicted"/>
<dbReference type="Pfam" id="PF18864">
    <property type="entry name" value="AbiTii"/>
    <property type="match status" value="1"/>
</dbReference>
<protein>
    <recommendedName>
        <fullName evidence="1">AbiTii domain-containing protein</fullName>
    </recommendedName>
</protein>
<gene>
    <name evidence="2" type="ORF">GCM10007977_060270</name>
</gene>
<dbReference type="EMBL" id="BMPI01000033">
    <property type="protein sequence ID" value="GGM50481.1"/>
    <property type="molecule type" value="Genomic_DNA"/>
</dbReference>
<keyword evidence="3" id="KW-1185">Reference proteome</keyword>
<reference evidence="2" key="1">
    <citation type="journal article" date="2014" name="Int. J. Syst. Evol. Microbiol.">
        <title>Complete genome sequence of Corynebacterium casei LMG S-19264T (=DSM 44701T), isolated from a smear-ripened cheese.</title>
        <authorList>
            <consortium name="US DOE Joint Genome Institute (JGI-PGF)"/>
            <person name="Walter F."/>
            <person name="Albersmeier A."/>
            <person name="Kalinowski J."/>
            <person name="Ruckert C."/>
        </authorList>
    </citation>
    <scope>NUCLEOTIDE SEQUENCE</scope>
    <source>
        <strain evidence="2">JCM 19831</strain>
    </source>
</reference>
<accession>A0A917X107</accession>
<dbReference type="RefSeq" id="WP_190253347.1">
    <property type="nucleotide sequence ID" value="NZ_BMPI01000033.1"/>
</dbReference>
<organism evidence="2 3">
    <name type="scientific">Dactylosporangium sucinum</name>
    <dbReference type="NCBI Taxonomy" id="1424081"/>
    <lineage>
        <taxon>Bacteria</taxon>
        <taxon>Bacillati</taxon>
        <taxon>Actinomycetota</taxon>
        <taxon>Actinomycetes</taxon>
        <taxon>Micromonosporales</taxon>
        <taxon>Micromonosporaceae</taxon>
        <taxon>Dactylosporangium</taxon>
    </lineage>
</organism>
<dbReference type="InterPro" id="IPR041304">
    <property type="entry name" value="AbiTii"/>
</dbReference>
<evidence type="ECO:0000313" key="3">
    <source>
        <dbReference type="Proteomes" id="UP000642070"/>
    </source>
</evidence>
<dbReference type="AlphaFoldDB" id="A0A917X107"/>
<evidence type="ECO:0000259" key="1">
    <source>
        <dbReference type="Pfam" id="PF18864"/>
    </source>
</evidence>